<keyword evidence="2" id="KW-1185">Reference proteome</keyword>
<protein>
    <submittedName>
        <fullName evidence="1">Type II toxin-antitoxin system VapB family antitoxin</fullName>
    </submittedName>
</protein>
<organism evidence="1 2">
    <name type="scientific">Streptomyces chiangmaiensis</name>
    <dbReference type="NCBI Taxonomy" id="766497"/>
    <lineage>
        <taxon>Bacteria</taxon>
        <taxon>Bacillati</taxon>
        <taxon>Actinomycetota</taxon>
        <taxon>Actinomycetes</taxon>
        <taxon>Kitasatosporales</taxon>
        <taxon>Streptomycetaceae</taxon>
        <taxon>Streptomyces</taxon>
    </lineage>
</organism>
<dbReference type="EMBL" id="JAYWVC010000275">
    <property type="protein sequence ID" value="MED7827824.1"/>
    <property type="molecule type" value="Genomic_DNA"/>
</dbReference>
<dbReference type="Proteomes" id="UP001333996">
    <property type="component" value="Unassembled WGS sequence"/>
</dbReference>
<comment type="caution">
    <text evidence="1">The sequence shown here is derived from an EMBL/GenBank/DDBJ whole genome shotgun (WGS) entry which is preliminary data.</text>
</comment>
<proteinExistence type="predicted"/>
<dbReference type="RefSeq" id="WP_329512192.1">
    <property type="nucleotide sequence ID" value="NZ_BAAAYZ010000166.1"/>
</dbReference>
<name>A0ABU7FV71_9ACTN</name>
<evidence type="ECO:0000313" key="2">
    <source>
        <dbReference type="Proteomes" id="UP001333996"/>
    </source>
</evidence>
<gene>
    <name evidence="1" type="ORF">VXC91_39525</name>
</gene>
<dbReference type="Pfam" id="PF09957">
    <property type="entry name" value="VapB_antitoxin"/>
    <property type="match status" value="1"/>
</dbReference>
<dbReference type="InterPro" id="IPR019239">
    <property type="entry name" value="VapB_antitoxin"/>
</dbReference>
<accession>A0ABU7FV71</accession>
<evidence type="ECO:0000313" key="1">
    <source>
        <dbReference type="EMBL" id="MED7827824.1"/>
    </source>
</evidence>
<reference evidence="1" key="1">
    <citation type="submission" date="2024-01" db="EMBL/GenBank/DDBJ databases">
        <title>First draft genome sequence data of TA4-1, the type strain of Gram-positive actinobacterium Streptomyces chiangmaiensis.</title>
        <authorList>
            <person name="Yasawong M."/>
            <person name="Nantapong N."/>
        </authorList>
    </citation>
    <scope>NUCLEOTIDE SEQUENCE</scope>
    <source>
        <strain evidence="1">TA4-1</strain>
    </source>
</reference>
<sequence>MSRTMIDLDDEMVEHAMRLYGVKTKAKAVRMAMEEAVKRRLRQEGIDAIKSGELDLTYDSRAQDHGRGAA</sequence>